<dbReference type="InterPro" id="IPR036881">
    <property type="entry name" value="Glyco_hydro_3_C_sf"/>
</dbReference>
<evidence type="ECO:0000313" key="6">
    <source>
        <dbReference type="EMBL" id="ASJ20518.1"/>
    </source>
</evidence>
<dbReference type="Proteomes" id="UP000264880">
    <property type="component" value="Chromosome"/>
</dbReference>
<dbReference type="RefSeq" id="WP_008728638.1">
    <property type="nucleotide sequence ID" value="NZ_CP019914.1"/>
</dbReference>
<dbReference type="PANTHER" id="PTHR42715:SF10">
    <property type="entry name" value="BETA-GLUCOSIDASE"/>
    <property type="match status" value="1"/>
</dbReference>
<dbReference type="SUPFAM" id="SSF51445">
    <property type="entry name" value="(Trans)glycosidases"/>
    <property type="match status" value="1"/>
</dbReference>
<keyword evidence="4" id="KW-0326">Glycosidase</keyword>
<name>A0AAC9XJR9_9SPIR</name>
<dbReference type="Gene3D" id="3.40.50.1700">
    <property type="entry name" value="Glycoside hydrolase family 3 C-terminal domain"/>
    <property type="match status" value="1"/>
</dbReference>
<dbReference type="KEGG" id="bhp:BHAMNSH16_02155"/>
<dbReference type="Pfam" id="PF01915">
    <property type="entry name" value="Glyco_hydro_3_C"/>
    <property type="match status" value="1"/>
</dbReference>
<dbReference type="InterPro" id="IPR050288">
    <property type="entry name" value="Cellulose_deg_GH3"/>
</dbReference>
<dbReference type="GO" id="GO:0005975">
    <property type="term" value="P:carbohydrate metabolic process"/>
    <property type="evidence" value="ECO:0007669"/>
    <property type="project" value="InterPro"/>
</dbReference>
<dbReference type="Pfam" id="PF00933">
    <property type="entry name" value="Glyco_hydro_3"/>
    <property type="match status" value="1"/>
</dbReference>
<keyword evidence="3" id="KW-0119">Carbohydrate metabolism</keyword>
<keyword evidence="2 4" id="KW-0378">Hydrolase</keyword>
<dbReference type="SUPFAM" id="SSF52279">
    <property type="entry name" value="Beta-D-glucan exohydrolase, C-terminal domain"/>
    <property type="match status" value="1"/>
</dbReference>
<evidence type="ECO:0000256" key="1">
    <source>
        <dbReference type="ARBA" id="ARBA00005336"/>
    </source>
</evidence>
<dbReference type="Pfam" id="PF14310">
    <property type="entry name" value="Fn3-like"/>
    <property type="match status" value="1"/>
</dbReference>
<dbReference type="InterPro" id="IPR001764">
    <property type="entry name" value="Glyco_hydro_3_N"/>
</dbReference>
<evidence type="ECO:0000256" key="3">
    <source>
        <dbReference type="ARBA" id="ARBA00023277"/>
    </source>
</evidence>
<dbReference type="EMBL" id="CP019914">
    <property type="protein sequence ID" value="ASJ20518.1"/>
    <property type="molecule type" value="Genomic_DNA"/>
</dbReference>
<evidence type="ECO:0000256" key="2">
    <source>
        <dbReference type="ARBA" id="ARBA00022801"/>
    </source>
</evidence>
<dbReference type="InterPro" id="IPR002772">
    <property type="entry name" value="Glyco_hydro_3_C"/>
</dbReference>
<comment type="similarity">
    <text evidence="1 4">Belongs to the glycosyl hydrolase 3 family.</text>
</comment>
<evidence type="ECO:0000256" key="4">
    <source>
        <dbReference type="RuleBase" id="RU361161"/>
    </source>
</evidence>
<gene>
    <name evidence="6" type="ORF">BHAMNSH16_02155</name>
</gene>
<dbReference type="InterPro" id="IPR026891">
    <property type="entry name" value="Fn3-like"/>
</dbReference>
<organism evidence="6 7">
    <name type="scientific">Brachyspira hampsonii</name>
    <dbReference type="NCBI Taxonomy" id="1287055"/>
    <lineage>
        <taxon>Bacteria</taxon>
        <taxon>Pseudomonadati</taxon>
        <taxon>Spirochaetota</taxon>
        <taxon>Spirochaetia</taxon>
        <taxon>Brachyspirales</taxon>
        <taxon>Brachyspiraceae</taxon>
        <taxon>Brachyspira</taxon>
    </lineage>
</organism>
<proteinExistence type="inferred from homology"/>
<feature type="domain" description="Fibronectin type III-like" evidence="5">
    <location>
        <begin position="689"/>
        <end position="758"/>
    </location>
</feature>
<dbReference type="FunFam" id="2.60.40.10:FF:000495">
    <property type="entry name" value="Periplasmic beta-glucosidase"/>
    <property type="match status" value="1"/>
</dbReference>
<protein>
    <submittedName>
        <fullName evidence="6">Beta-glucosidase</fullName>
    </submittedName>
</protein>
<dbReference type="GO" id="GO:0008422">
    <property type="term" value="F:beta-glucosidase activity"/>
    <property type="evidence" value="ECO:0007669"/>
    <property type="project" value="UniProtKB-ARBA"/>
</dbReference>
<dbReference type="InterPro" id="IPR036962">
    <property type="entry name" value="Glyco_hydro_3_N_sf"/>
</dbReference>
<dbReference type="PANTHER" id="PTHR42715">
    <property type="entry name" value="BETA-GLUCOSIDASE"/>
    <property type="match status" value="1"/>
</dbReference>
<dbReference type="SMART" id="SM01217">
    <property type="entry name" value="Fn3_like"/>
    <property type="match status" value="1"/>
</dbReference>
<dbReference type="PRINTS" id="PR00133">
    <property type="entry name" value="GLHYDRLASE3"/>
</dbReference>
<dbReference type="AlphaFoldDB" id="A0AAC9XJR9"/>
<sequence>MIYKDKTKPISERVKDLISQMTIEEKAYQLTSVWSYEITKKDFTFDIDKLKNKFPYGLGQITRIGGGTPTKVQNIPKFRNEVQEYFMNNTRLQIPVMFHEESCSGAMFDGTTNFPQAIGVAATFNDTLCEEMADIIGKELNAVGCNQTLAPLLDVTREPRWGRLEETFGEDVYLVSQMGMAYIRGIQKNNIYSTGKHFVAYGAAEKGFNWAPGQVPERTLREVYLAAFEAAIKEANLKSIMPAYQENDGEPCHSSKKLLKTILRDEWKFDGLVVTDYSGLTLLESFHKLFPDYNSIAKRAIDCEVDIELPTQAVYGKILVEEVKNENILEKNLDKIVERVLTKKFELGLFDNPYIPETISFVMRSNESLHKSLELARESIVLLENKNNILPLKKDQKVAIIGPNGNSVRNQLGDYAFKAHVESLVETLRVMSNNEDNNNATGFTMQERVDLDANILYNFIREIEGVSVYEGVCSKIGKDNVFLSLGSEIFETTDELVNEAVETAKKSDVILAILGDKSGLEDGTSSGESRDRSSLNLLPGQNKLLKELKKLGKPIILILIVGRPVTMPWERENMDGIICAWLPGEMGGQAIADVLYGDYNPGGKLPVTFPHNIGQIPIYYSHKPSGGSERMWGGYVDGPHEAIYNFGYGLSYTNFELYDFKVDKKELSPTDKINISCKIKNVGKVKGSEVVQLYFRNNVLGVTRPVKELKGFKRVTLEPNQSVGINFEVPIHILAFYDEDMKFVMKKANVDILLGVSSDNILFKETILVNKDEEIKEKVFTTKVNLL</sequence>
<dbReference type="InterPro" id="IPR013783">
    <property type="entry name" value="Ig-like_fold"/>
</dbReference>
<keyword evidence="7" id="KW-1185">Reference proteome</keyword>
<reference evidence="6 7" key="1">
    <citation type="submission" date="2017-02" db="EMBL/GenBank/DDBJ databases">
        <title>Complete genome sequence of Brachyspira hampsonii genomovar I strain NSH-16 (ATCC BAA-2463).</title>
        <authorList>
            <person name="Mirajkar N.S."/>
            <person name="Gebhart C.J."/>
        </authorList>
    </citation>
    <scope>NUCLEOTIDE SEQUENCE [LARGE SCALE GENOMIC DNA]</scope>
    <source>
        <strain evidence="6 7">NSH-16</strain>
    </source>
</reference>
<dbReference type="Gene3D" id="3.20.20.300">
    <property type="entry name" value="Glycoside hydrolase, family 3, N-terminal domain"/>
    <property type="match status" value="1"/>
</dbReference>
<dbReference type="InterPro" id="IPR019800">
    <property type="entry name" value="Glyco_hydro_3_AS"/>
</dbReference>
<accession>A0AAC9XJR9</accession>
<dbReference type="Gene3D" id="2.60.40.10">
    <property type="entry name" value="Immunoglobulins"/>
    <property type="match status" value="1"/>
</dbReference>
<dbReference type="PROSITE" id="PS00775">
    <property type="entry name" value="GLYCOSYL_HYDROL_F3"/>
    <property type="match status" value="1"/>
</dbReference>
<evidence type="ECO:0000313" key="7">
    <source>
        <dbReference type="Proteomes" id="UP000264880"/>
    </source>
</evidence>
<dbReference type="InterPro" id="IPR017853">
    <property type="entry name" value="GH"/>
</dbReference>
<evidence type="ECO:0000259" key="5">
    <source>
        <dbReference type="SMART" id="SM01217"/>
    </source>
</evidence>